<feature type="transmembrane region" description="Helical" evidence="2">
    <location>
        <begin position="197"/>
        <end position="224"/>
    </location>
</feature>
<dbReference type="Proteomes" id="UP000315010">
    <property type="component" value="Unassembled WGS sequence"/>
</dbReference>
<evidence type="ECO:0000313" key="3">
    <source>
        <dbReference type="EMBL" id="TWT82442.1"/>
    </source>
</evidence>
<feature type="compositionally biased region" description="Polar residues" evidence="1">
    <location>
        <begin position="109"/>
        <end position="140"/>
    </location>
</feature>
<keyword evidence="4" id="KW-1185">Reference proteome</keyword>
<feature type="region of interest" description="Disordered" evidence="1">
    <location>
        <begin position="37"/>
        <end position="141"/>
    </location>
</feature>
<sequence length="562" mass="60606">MANDKIQFPCIHCQKTLAVAAQHAGKTIACPGCKEKMQVPSTQPPLLHPTPQSHRTPRSDDSLGPKRSLSERSVTPNHFAGPPSTGDLVGSDNLPPTSPSPQLSSSSTANVASGGSSQPDVPRSQATDLQTASTTGSPSAGRSVAGLVVASIVAMVCTAVWLLVVAFSGYELGILAWGIGGVIGLVAGAIGRNPSPVYCGLAAGIAGMSFVGAKLIMATAIMLLSVGADFMETFANFTPEAMKQSHAMADQMLVDGEFEGAEKEYANYYVTTYFSDTDDEELSEGAYQVSEQVEERIQSELEPKTPTEREQLIAAARERHPEWIEDNNLYLAVVDQMLNDSKSLGDDLAAQAKSELASLDGSWDEAYYESNAPEELSRRRAELRKQAAQQIRSMSELERDQAICATLGRYPEWDPFPNAKTAMMEKMANEGKFAGGLSEHALATLESELNDEYSDYFETVSDEEYDQREVQLQQAVGKELALMDQASREALVADTRGRHPDWLGQEIDAELAQQELEEAMDELGTDGSFLGSIQAVCGLFDLLWLFLGASTAFSTAAKFGEE</sequence>
<accession>A0A5C5Z540</accession>
<feature type="compositionally biased region" description="Basic and acidic residues" evidence="1">
    <location>
        <begin position="57"/>
        <end position="70"/>
    </location>
</feature>
<feature type="transmembrane region" description="Helical" evidence="2">
    <location>
        <begin position="144"/>
        <end position="166"/>
    </location>
</feature>
<evidence type="ECO:0000313" key="4">
    <source>
        <dbReference type="Proteomes" id="UP000315010"/>
    </source>
</evidence>
<proteinExistence type="predicted"/>
<evidence type="ECO:0000256" key="1">
    <source>
        <dbReference type="SAM" id="MobiDB-lite"/>
    </source>
</evidence>
<comment type="caution">
    <text evidence="3">The sequence shown here is derived from an EMBL/GenBank/DDBJ whole genome shotgun (WGS) entry which is preliminary data.</text>
</comment>
<protein>
    <submittedName>
        <fullName evidence="3">Uncharacterized protein</fullName>
    </submittedName>
</protein>
<organism evidence="3 4">
    <name type="scientific">Novipirellula herctigrandis</name>
    <dbReference type="NCBI Taxonomy" id="2527986"/>
    <lineage>
        <taxon>Bacteria</taxon>
        <taxon>Pseudomonadati</taxon>
        <taxon>Planctomycetota</taxon>
        <taxon>Planctomycetia</taxon>
        <taxon>Pirellulales</taxon>
        <taxon>Pirellulaceae</taxon>
        <taxon>Novipirellula</taxon>
    </lineage>
</organism>
<dbReference type="EMBL" id="SJPJ01000001">
    <property type="protein sequence ID" value="TWT82442.1"/>
    <property type="molecule type" value="Genomic_DNA"/>
</dbReference>
<name>A0A5C5Z540_9BACT</name>
<feature type="transmembrane region" description="Helical" evidence="2">
    <location>
        <begin position="172"/>
        <end position="190"/>
    </location>
</feature>
<gene>
    <name evidence="3" type="ORF">CA13_39050</name>
</gene>
<dbReference type="OrthoDB" id="292864at2"/>
<dbReference type="AlphaFoldDB" id="A0A5C5Z540"/>
<keyword evidence="2" id="KW-0812">Transmembrane</keyword>
<evidence type="ECO:0000256" key="2">
    <source>
        <dbReference type="SAM" id="Phobius"/>
    </source>
</evidence>
<dbReference type="RefSeq" id="WP_146398952.1">
    <property type="nucleotide sequence ID" value="NZ_SJPJ01000001.1"/>
</dbReference>
<keyword evidence="2" id="KW-0472">Membrane</keyword>
<reference evidence="3 4" key="1">
    <citation type="submission" date="2019-02" db="EMBL/GenBank/DDBJ databases">
        <title>Deep-cultivation of Planctomycetes and their phenomic and genomic characterization uncovers novel biology.</title>
        <authorList>
            <person name="Wiegand S."/>
            <person name="Jogler M."/>
            <person name="Boedeker C."/>
            <person name="Pinto D."/>
            <person name="Vollmers J."/>
            <person name="Rivas-Marin E."/>
            <person name="Kohn T."/>
            <person name="Peeters S.H."/>
            <person name="Heuer A."/>
            <person name="Rast P."/>
            <person name="Oberbeckmann S."/>
            <person name="Bunk B."/>
            <person name="Jeske O."/>
            <person name="Meyerdierks A."/>
            <person name="Storesund J.E."/>
            <person name="Kallscheuer N."/>
            <person name="Luecker S."/>
            <person name="Lage O.M."/>
            <person name="Pohl T."/>
            <person name="Merkel B.J."/>
            <person name="Hornburger P."/>
            <person name="Mueller R.-W."/>
            <person name="Bruemmer F."/>
            <person name="Labrenz M."/>
            <person name="Spormann A.M."/>
            <person name="Op Den Camp H."/>
            <person name="Overmann J."/>
            <person name="Amann R."/>
            <person name="Jetten M.S.M."/>
            <person name="Mascher T."/>
            <person name="Medema M.H."/>
            <person name="Devos D.P."/>
            <person name="Kaster A.-K."/>
            <person name="Ovreas L."/>
            <person name="Rohde M."/>
            <person name="Galperin M.Y."/>
            <person name="Jogler C."/>
        </authorList>
    </citation>
    <scope>NUCLEOTIDE SEQUENCE [LARGE SCALE GENOMIC DNA]</scope>
    <source>
        <strain evidence="3 4">CA13</strain>
    </source>
</reference>
<keyword evidence="2" id="KW-1133">Transmembrane helix</keyword>